<dbReference type="OrthoDB" id="8966619at2"/>
<protein>
    <submittedName>
        <fullName evidence="1">IclR family transcriptional regulator</fullName>
    </submittedName>
</protein>
<dbReference type="Proteomes" id="UP000075238">
    <property type="component" value="Chromosome 2"/>
</dbReference>
<proteinExistence type="predicted"/>
<organism evidence="1 2">
    <name type="scientific">Cupriavidus nantongensis</name>
    <dbReference type="NCBI Taxonomy" id="1796606"/>
    <lineage>
        <taxon>Bacteria</taxon>
        <taxon>Pseudomonadati</taxon>
        <taxon>Pseudomonadota</taxon>
        <taxon>Betaproteobacteria</taxon>
        <taxon>Burkholderiales</taxon>
        <taxon>Burkholderiaceae</taxon>
        <taxon>Cupriavidus</taxon>
    </lineage>
</organism>
<dbReference type="KEGG" id="cnan:A2G96_29250"/>
<keyword evidence="2" id="KW-1185">Reference proteome</keyword>
<sequence length="88" mass="9553">MSHRRAIPDLGMTVPALSLGAILDDLRSTPRPLTSAEYAYLAQLRQRIVTGDADLWTTLETAGVPCSERRLSPDVVLALTAIGQLPMH</sequence>
<reference evidence="1 2" key="1">
    <citation type="submission" date="2016-03" db="EMBL/GenBank/DDBJ databases">
        <title>Complete genome sequence of a novel chlorpyrifos degrading bacterium, Cupriavidus nantongensis sp. X1.</title>
        <authorList>
            <person name="Fang L."/>
        </authorList>
    </citation>
    <scope>NUCLEOTIDE SEQUENCE [LARGE SCALE GENOMIC DNA]</scope>
    <source>
        <strain evidence="1 2">X1</strain>
    </source>
</reference>
<gene>
    <name evidence="1" type="ORF">A2G96_29250</name>
</gene>
<dbReference type="AlphaFoldDB" id="A0A142JUS4"/>
<evidence type="ECO:0000313" key="2">
    <source>
        <dbReference type="Proteomes" id="UP000075238"/>
    </source>
</evidence>
<name>A0A142JUS4_9BURK</name>
<dbReference type="EMBL" id="CP014845">
    <property type="protein sequence ID" value="AMR81836.1"/>
    <property type="molecule type" value="Genomic_DNA"/>
</dbReference>
<accession>A0A142JUS4</accession>
<evidence type="ECO:0000313" key="1">
    <source>
        <dbReference type="EMBL" id="AMR81836.1"/>
    </source>
</evidence>